<evidence type="ECO:0000256" key="1">
    <source>
        <dbReference type="SAM" id="Coils"/>
    </source>
</evidence>
<sequence>MITFSRYTISAIYALLHHYTSTSHHGNSPSSQPAKHCGSQSSSPSHHGKLMSFPPTHHDNSPYSFPTHSIMESYSNEFVTLLASLEYDGDLDPRTYNCLFADGLVGDLFKGLCDAASPSNMLTRQEMEEEDDEETKELKEELQDCEAYSTTLKSCIKELKDQSKQLEQLSKEQTDKERFVRKNLMSASEGLRYMYSDLTPVYNTMFEHIEQIQVILADTQDKPKFLYQLPIQDFEESFRKSRELFNVMMRNTPEQLANALVVLSPTAEDGEIEVRISVGMLYFTHTFKAESVTDVWKSSANLSYLSLFPPLTHCWGCFAAKCSIQDCTQVVLSSTAEDGEIEVLISCRRAEEEQAMLLGTPLSKFVLNPPREHLEKVHFLDLELQSVTNSYVAAEKEYETLQAKMTSLSAVKSLIEDITTGKFAGITAEQLRQQLAVMKQQVRDLEEEATSLNANTNSVEQRVKLRQTQVLLDYGKSILSDQTQYLQRLEHMSTCVEDCVSLLALTCALVMREHDDVCRMFRFAEQGYHYIIRQHTLLSKCLAAMSKDDLKRSKENETDHPIILFFQKLLLGSEDKVVTQQSLELMLDVKKEREEKVKFLSSEKLFDTVFNRRKSVLLKNIQHVERLKDLVFCGPMKRKSVLVDYSLALLWNDIEQSYEDFNDCYNKTIVDYKKKLKKLSKEPSLVESRLCWVYFLTDQGSHLSQMRSLSQPSLNFTTSSEETLK</sequence>
<feature type="compositionally biased region" description="Polar residues" evidence="2">
    <location>
        <begin position="24"/>
        <end position="45"/>
    </location>
</feature>
<evidence type="ECO:0000313" key="3">
    <source>
        <dbReference type="EMBL" id="CAD7597247.1"/>
    </source>
</evidence>
<reference evidence="3" key="1">
    <citation type="submission" date="2020-11" db="EMBL/GenBank/DDBJ databases">
        <authorList>
            <person name="Tran Van P."/>
        </authorList>
    </citation>
    <scope>NUCLEOTIDE SEQUENCE</scope>
</reference>
<dbReference type="AlphaFoldDB" id="A0A7R9PMS2"/>
<keyword evidence="1" id="KW-0175">Coiled coil</keyword>
<accession>A0A7R9PMS2</accession>
<protein>
    <submittedName>
        <fullName evidence="3">Uncharacterized protein</fullName>
    </submittedName>
</protein>
<name>A0A7R9PMS2_TIMGE</name>
<organism evidence="3">
    <name type="scientific">Timema genevievae</name>
    <name type="common">Walking stick</name>
    <dbReference type="NCBI Taxonomy" id="629358"/>
    <lineage>
        <taxon>Eukaryota</taxon>
        <taxon>Metazoa</taxon>
        <taxon>Ecdysozoa</taxon>
        <taxon>Arthropoda</taxon>
        <taxon>Hexapoda</taxon>
        <taxon>Insecta</taxon>
        <taxon>Pterygota</taxon>
        <taxon>Neoptera</taxon>
        <taxon>Polyneoptera</taxon>
        <taxon>Phasmatodea</taxon>
        <taxon>Timematodea</taxon>
        <taxon>Timematoidea</taxon>
        <taxon>Timematidae</taxon>
        <taxon>Timema</taxon>
    </lineage>
</organism>
<gene>
    <name evidence="3" type="ORF">TGEB3V08_LOCUS6714</name>
</gene>
<feature type="coiled-coil region" evidence="1">
    <location>
        <begin position="124"/>
        <end position="176"/>
    </location>
</feature>
<dbReference type="EMBL" id="OE841817">
    <property type="protein sequence ID" value="CAD7597247.1"/>
    <property type="molecule type" value="Genomic_DNA"/>
</dbReference>
<evidence type="ECO:0000256" key="2">
    <source>
        <dbReference type="SAM" id="MobiDB-lite"/>
    </source>
</evidence>
<feature type="coiled-coil region" evidence="1">
    <location>
        <begin position="384"/>
        <end position="462"/>
    </location>
</feature>
<proteinExistence type="predicted"/>
<feature type="region of interest" description="Disordered" evidence="2">
    <location>
        <begin position="24"/>
        <end position="58"/>
    </location>
</feature>